<dbReference type="CDD" id="cd03191">
    <property type="entry name" value="GST_C_Zeta"/>
    <property type="match status" value="1"/>
</dbReference>
<dbReference type="InterPro" id="IPR034333">
    <property type="entry name" value="GST_Zeta_N"/>
</dbReference>
<evidence type="ECO:0000256" key="1">
    <source>
        <dbReference type="ARBA" id="ARBA00010007"/>
    </source>
</evidence>
<dbReference type="EC" id="5.2.1.2" evidence="4"/>
<keyword evidence="5" id="KW-1185">Reference proteome</keyword>
<dbReference type="Proteomes" id="UP001055580">
    <property type="component" value="Chromosome"/>
</dbReference>
<evidence type="ECO:0000259" key="2">
    <source>
        <dbReference type="PROSITE" id="PS50404"/>
    </source>
</evidence>
<dbReference type="InterPro" id="IPR010987">
    <property type="entry name" value="Glutathione-S-Trfase_C-like"/>
</dbReference>
<feature type="domain" description="GST N-terminal" evidence="2">
    <location>
        <begin position="1"/>
        <end position="80"/>
    </location>
</feature>
<gene>
    <name evidence="4" type="primary">maiA</name>
    <name evidence="4" type="ORF">M9980_05655</name>
</gene>
<dbReference type="Gene3D" id="1.20.1050.10">
    <property type="match status" value="1"/>
</dbReference>
<sequence length="210" mass="23023">MILHDYWRSSAAYRIRIALNLKGLAYTQVAHDLRRGEQSDARYRSIAPQGLIPAIEIDGMVLTQSLAIIEWLDETHPEPRLLPDGAGPRAIVRAMAQVVACDIHPVNNLRILKALKADFGAEQPAIDAWIRHWVGEGFAALEAMVAAHGGHFCYGDTPGIADVMLVPQWYNAERFATDLSPYPRLAAIVAEARALPAFAAARPKAQPDAD</sequence>
<organism evidence="4 5">
    <name type="scientific">Sphingomonas donggukensis</name>
    <dbReference type="NCBI Taxonomy" id="2949093"/>
    <lineage>
        <taxon>Bacteria</taxon>
        <taxon>Pseudomonadati</taxon>
        <taxon>Pseudomonadota</taxon>
        <taxon>Alphaproteobacteria</taxon>
        <taxon>Sphingomonadales</taxon>
        <taxon>Sphingomonadaceae</taxon>
        <taxon>Sphingomonas</taxon>
    </lineage>
</organism>
<dbReference type="PROSITE" id="PS50404">
    <property type="entry name" value="GST_NTER"/>
    <property type="match status" value="1"/>
</dbReference>
<dbReference type="InterPro" id="IPR036249">
    <property type="entry name" value="Thioredoxin-like_sf"/>
</dbReference>
<dbReference type="Gene3D" id="3.40.30.10">
    <property type="entry name" value="Glutaredoxin"/>
    <property type="match status" value="1"/>
</dbReference>
<protein>
    <submittedName>
        <fullName evidence="4">Maleylacetoacetate isomerase</fullName>
        <ecNumber evidence="4">5.2.1.2</ecNumber>
    </submittedName>
</protein>
<evidence type="ECO:0000259" key="3">
    <source>
        <dbReference type="PROSITE" id="PS50405"/>
    </source>
</evidence>
<dbReference type="SFLD" id="SFLDS00019">
    <property type="entry name" value="Glutathione_Transferase_(cytos"/>
    <property type="match status" value="1"/>
</dbReference>
<dbReference type="GO" id="GO:0016034">
    <property type="term" value="F:maleylacetoacetate isomerase activity"/>
    <property type="evidence" value="ECO:0007669"/>
    <property type="project" value="UniProtKB-EC"/>
</dbReference>
<proteinExistence type="inferred from homology"/>
<dbReference type="EMBL" id="CP098401">
    <property type="protein sequence ID" value="URW76693.1"/>
    <property type="molecule type" value="Genomic_DNA"/>
</dbReference>
<dbReference type="Pfam" id="PF13410">
    <property type="entry name" value="GST_C_2"/>
    <property type="match status" value="1"/>
</dbReference>
<dbReference type="InterPro" id="IPR004045">
    <property type="entry name" value="Glutathione_S-Trfase_N"/>
</dbReference>
<accession>A0ABY4U2B6</accession>
<dbReference type="InterPro" id="IPR034330">
    <property type="entry name" value="GST_Zeta_C"/>
</dbReference>
<name>A0ABY4U2B6_9SPHN</name>
<dbReference type="PANTHER" id="PTHR42673">
    <property type="entry name" value="MALEYLACETOACETATE ISOMERASE"/>
    <property type="match status" value="1"/>
</dbReference>
<dbReference type="PANTHER" id="PTHR42673:SF21">
    <property type="entry name" value="GLUTATHIONE S-TRANSFERASE YFCF"/>
    <property type="match status" value="1"/>
</dbReference>
<dbReference type="RefSeq" id="WP_250754328.1">
    <property type="nucleotide sequence ID" value="NZ_CP098401.1"/>
</dbReference>
<dbReference type="PROSITE" id="PS50405">
    <property type="entry name" value="GST_CTER"/>
    <property type="match status" value="1"/>
</dbReference>
<comment type="similarity">
    <text evidence="1">Belongs to the GST superfamily. Zeta family.</text>
</comment>
<dbReference type="NCBIfam" id="TIGR01262">
    <property type="entry name" value="maiA"/>
    <property type="match status" value="1"/>
</dbReference>
<reference evidence="4" key="1">
    <citation type="submission" date="2022-05" db="EMBL/GenBank/DDBJ databases">
        <title>Sphingomonas sp. strain RMG20 Genome sequencing and assembly.</title>
        <authorList>
            <person name="Kim I."/>
        </authorList>
    </citation>
    <scope>NUCLEOTIDE SEQUENCE</scope>
    <source>
        <strain evidence="4">RMG20</strain>
    </source>
</reference>
<dbReference type="Pfam" id="PF13417">
    <property type="entry name" value="GST_N_3"/>
    <property type="match status" value="1"/>
</dbReference>
<dbReference type="InterPro" id="IPR005955">
    <property type="entry name" value="GST_Zeta"/>
</dbReference>
<dbReference type="SFLD" id="SFLDG00358">
    <property type="entry name" value="Main_(cytGST)"/>
    <property type="match status" value="1"/>
</dbReference>
<evidence type="ECO:0000313" key="4">
    <source>
        <dbReference type="EMBL" id="URW76693.1"/>
    </source>
</evidence>
<dbReference type="InterPro" id="IPR040079">
    <property type="entry name" value="Glutathione_S-Trfase"/>
</dbReference>
<evidence type="ECO:0000313" key="5">
    <source>
        <dbReference type="Proteomes" id="UP001055580"/>
    </source>
</evidence>
<dbReference type="SUPFAM" id="SSF47616">
    <property type="entry name" value="GST C-terminal domain-like"/>
    <property type="match status" value="1"/>
</dbReference>
<dbReference type="InterPro" id="IPR036282">
    <property type="entry name" value="Glutathione-S-Trfase_C_sf"/>
</dbReference>
<dbReference type="SUPFAM" id="SSF52833">
    <property type="entry name" value="Thioredoxin-like"/>
    <property type="match status" value="1"/>
</dbReference>
<dbReference type="CDD" id="cd03042">
    <property type="entry name" value="GST_N_Zeta"/>
    <property type="match status" value="1"/>
</dbReference>
<feature type="domain" description="GST C-terminal" evidence="3">
    <location>
        <begin position="85"/>
        <end position="210"/>
    </location>
</feature>
<keyword evidence="4" id="KW-0413">Isomerase</keyword>